<dbReference type="EMBL" id="CP003651">
    <property type="protein sequence ID" value="AFL95039.1"/>
    <property type="molecule type" value="Genomic_DNA"/>
</dbReference>
<protein>
    <submittedName>
        <fullName evidence="3">Glycosyl transferase family protein 8</fullName>
    </submittedName>
</protein>
<evidence type="ECO:0000259" key="1">
    <source>
        <dbReference type="Pfam" id="PF00534"/>
    </source>
</evidence>
<dbReference type="AlphaFoldDB" id="I3ZTK5"/>
<name>I3ZTK5_THECF</name>
<keyword evidence="4" id="KW-1185">Reference proteome</keyword>
<dbReference type="Proteomes" id="UP000006064">
    <property type="component" value="Chromosome"/>
</dbReference>
<reference evidence="3 4" key="1">
    <citation type="journal article" date="2012" name="J. Bacteriol.">
        <title>Complete Genome Sequence of the Hyperthermophilic Archaeon Thermococcus sp. Strain CL1, Isolated from a Paralvinella sp. Polychaete Worm Collected from a Hydrothermal Vent.</title>
        <authorList>
            <person name="Jung J.H."/>
            <person name="Holden J.F."/>
            <person name="Seo D.H."/>
            <person name="Park K.H."/>
            <person name="Shin H."/>
            <person name="Ryu S."/>
            <person name="Lee J.H."/>
            <person name="Park C.S."/>
        </authorList>
    </citation>
    <scope>NUCLEOTIDE SEQUENCE [LARGE SCALE GENOMIC DNA]</scope>
    <source>
        <strain evidence="4">DSM 27260 / KACC 17922 / CL1</strain>
    </source>
</reference>
<dbReference type="OrthoDB" id="132546at2157"/>
<dbReference type="InterPro" id="IPR050194">
    <property type="entry name" value="Glycosyltransferase_grp1"/>
</dbReference>
<dbReference type="PANTHER" id="PTHR45947:SF3">
    <property type="entry name" value="SULFOQUINOVOSYL TRANSFERASE SQD2"/>
    <property type="match status" value="1"/>
</dbReference>
<evidence type="ECO:0000313" key="3">
    <source>
        <dbReference type="EMBL" id="AFL95039.1"/>
    </source>
</evidence>
<dbReference type="PANTHER" id="PTHR45947">
    <property type="entry name" value="SULFOQUINOVOSYL TRANSFERASE SQD2"/>
    <property type="match status" value="1"/>
</dbReference>
<accession>I3ZTK5</accession>
<gene>
    <name evidence="3" type="ORF">CL1_0834</name>
</gene>
<proteinExistence type="predicted"/>
<feature type="domain" description="Glycosyl transferase family 1" evidence="1">
    <location>
        <begin position="178"/>
        <end position="343"/>
    </location>
</feature>
<dbReference type="STRING" id="163003.CL1_0834"/>
<dbReference type="SUPFAM" id="SSF53756">
    <property type="entry name" value="UDP-Glycosyltransferase/glycogen phosphorylase"/>
    <property type="match status" value="1"/>
</dbReference>
<dbReference type="Pfam" id="PF13439">
    <property type="entry name" value="Glyco_transf_4"/>
    <property type="match status" value="1"/>
</dbReference>
<dbReference type="InterPro" id="IPR028098">
    <property type="entry name" value="Glyco_trans_4-like_N"/>
</dbReference>
<sequence length="366" mass="41706">MRVLMVGTVKTRGAGGMATHTEELITHLRKLGITVEHYKTAPAKEYPKVIDKLLRAYTRTIGLSIKLLKDSKNFDIVHIQASGPLGGLLPAIIGAVWRKLLRFNLIVTFHYRPDKEFLKKHKRIFDLIFSQAEVFFVVSQKQRENITEIFGDKAAQKTMLTYNGFDSNIFHPMDKRLCREKLGLPVQKKIILNVANMYPVKGHKYLIESMKYIINHRRDILLVIVGDGPSRDELEEQVKQLQLDECVKLIGPRPHSEIPLWMNAADLFVLSSLSEGNPTVMFEALGVGLPFVGTAVGGIPEIIISKDYGLLCPPKDPECLAEKILIALNKEWDREKIRKYAEQFTWDNIAKRTLEVYRTVTTKLNE</sequence>
<dbReference type="KEGG" id="thm:CL1_0834"/>
<organism evidence="3 4">
    <name type="scientific">Thermococcus cleftensis (strain DSM 27260 / KACC 17922 / CL1)</name>
    <dbReference type="NCBI Taxonomy" id="163003"/>
    <lineage>
        <taxon>Archaea</taxon>
        <taxon>Methanobacteriati</taxon>
        <taxon>Methanobacteriota</taxon>
        <taxon>Thermococci</taxon>
        <taxon>Thermococcales</taxon>
        <taxon>Thermococcaceae</taxon>
        <taxon>Thermococcus</taxon>
    </lineage>
</organism>
<evidence type="ECO:0000313" key="4">
    <source>
        <dbReference type="Proteomes" id="UP000006064"/>
    </source>
</evidence>
<dbReference type="Gene3D" id="3.40.50.2000">
    <property type="entry name" value="Glycogen Phosphorylase B"/>
    <property type="match status" value="2"/>
</dbReference>
<dbReference type="Pfam" id="PF00534">
    <property type="entry name" value="Glycos_transf_1"/>
    <property type="match status" value="1"/>
</dbReference>
<dbReference type="GO" id="GO:0016757">
    <property type="term" value="F:glycosyltransferase activity"/>
    <property type="evidence" value="ECO:0007669"/>
    <property type="project" value="InterPro"/>
</dbReference>
<evidence type="ECO:0000259" key="2">
    <source>
        <dbReference type="Pfam" id="PF13439"/>
    </source>
</evidence>
<keyword evidence="3" id="KW-0808">Transferase</keyword>
<feature type="domain" description="Glycosyltransferase subfamily 4-like N-terminal" evidence="2">
    <location>
        <begin position="15"/>
        <end position="166"/>
    </location>
</feature>
<dbReference type="HOGENOM" id="CLU_009583_2_4_2"/>
<dbReference type="InterPro" id="IPR001296">
    <property type="entry name" value="Glyco_trans_1"/>
</dbReference>